<comment type="caution">
    <text evidence="1">The sequence shown here is derived from an EMBL/GenBank/DDBJ whole genome shotgun (WGS) entry which is preliminary data.</text>
</comment>
<sequence length="193" mass="22426">MTDPELLAPQELPDVPALKDEFTREFITSVEQTEGGYYPFESGTHQYRFCIWGEGVVGQSSYSIEEERFEAIYIGVGKQQVNTRIRIEYYGDEVYPSLETSQFTLEGTVGEELAFTKEEMKNSALFLAPYKNDDPKRKGYVVIIDNPNRKESLWIRYSIELKDENNGKKAEIFEEETANFYKWLNTVEFMDSN</sequence>
<evidence type="ECO:0000313" key="2">
    <source>
        <dbReference type="Proteomes" id="UP000030528"/>
    </source>
</evidence>
<organism evidence="1 2">
    <name type="scientific">Pontibacillus halophilus JSM 076056 = DSM 19796</name>
    <dbReference type="NCBI Taxonomy" id="1385510"/>
    <lineage>
        <taxon>Bacteria</taxon>
        <taxon>Bacillati</taxon>
        <taxon>Bacillota</taxon>
        <taxon>Bacilli</taxon>
        <taxon>Bacillales</taxon>
        <taxon>Bacillaceae</taxon>
        <taxon>Pontibacillus</taxon>
    </lineage>
</organism>
<evidence type="ECO:0000313" key="1">
    <source>
        <dbReference type="EMBL" id="KGX89848.1"/>
    </source>
</evidence>
<dbReference type="Proteomes" id="UP000030528">
    <property type="component" value="Unassembled WGS sequence"/>
</dbReference>
<reference evidence="1 2" key="1">
    <citation type="submission" date="2013-08" db="EMBL/GenBank/DDBJ databases">
        <authorList>
            <person name="Huang J."/>
            <person name="Wang G."/>
        </authorList>
    </citation>
    <scope>NUCLEOTIDE SEQUENCE [LARGE SCALE GENOMIC DNA]</scope>
    <source>
        <strain evidence="1 2">JSM 076056</strain>
    </source>
</reference>
<accession>A0A0A5GF58</accession>
<protein>
    <submittedName>
        <fullName evidence="1">Uncharacterized protein</fullName>
    </submittedName>
</protein>
<dbReference type="AlphaFoldDB" id="A0A0A5GF58"/>
<gene>
    <name evidence="1" type="ORF">N781_09015</name>
</gene>
<dbReference type="eggNOG" id="ENOG50331MZ">
    <property type="taxonomic scope" value="Bacteria"/>
</dbReference>
<name>A0A0A5GF58_9BACI</name>
<dbReference type="EMBL" id="AVPE01000019">
    <property type="protein sequence ID" value="KGX89848.1"/>
    <property type="molecule type" value="Genomic_DNA"/>
</dbReference>
<proteinExistence type="predicted"/>
<keyword evidence="2" id="KW-1185">Reference proteome</keyword>